<dbReference type="Proteomes" id="UP000259173">
    <property type="component" value="Unassembled WGS sequence"/>
</dbReference>
<dbReference type="Pfam" id="PF01425">
    <property type="entry name" value="Amidase"/>
    <property type="match status" value="1"/>
</dbReference>
<comment type="caution">
    <text evidence="4">The sequence shown here is derived from an EMBL/GenBank/DDBJ whole genome shotgun (WGS) entry which is preliminary data.</text>
</comment>
<feature type="non-terminal residue" evidence="4">
    <location>
        <position position="1"/>
    </location>
</feature>
<evidence type="ECO:0000313" key="4">
    <source>
        <dbReference type="EMBL" id="HAE95496.1"/>
    </source>
</evidence>
<dbReference type="InterPro" id="IPR036928">
    <property type="entry name" value="AS_sf"/>
</dbReference>
<dbReference type="InterPro" id="IPR020556">
    <property type="entry name" value="Amidase_CS"/>
</dbReference>
<evidence type="ECO:0000256" key="1">
    <source>
        <dbReference type="ARBA" id="ARBA00009199"/>
    </source>
</evidence>
<comment type="similarity">
    <text evidence="1">Belongs to the amidase family.</text>
</comment>
<name>A0A3B9L3P2_9PROT</name>
<proteinExistence type="inferred from homology"/>
<dbReference type="PANTHER" id="PTHR11895:SF7">
    <property type="entry name" value="GLUTAMYL-TRNA(GLN) AMIDOTRANSFERASE SUBUNIT A, MITOCHONDRIAL"/>
    <property type="match status" value="1"/>
</dbReference>
<dbReference type="GO" id="GO:0016787">
    <property type="term" value="F:hydrolase activity"/>
    <property type="evidence" value="ECO:0007669"/>
    <property type="project" value="UniProtKB-KW"/>
</dbReference>
<gene>
    <name evidence="4" type="ORF">DCG65_13145</name>
</gene>
<feature type="region of interest" description="Disordered" evidence="2">
    <location>
        <begin position="1"/>
        <end position="20"/>
    </location>
</feature>
<dbReference type="PANTHER" id="PTHR11895">
    <property type="entry name" value="TRANSAMIDASE"/>
    <property type="match status" value="1"/>
</dbReference>
<evidence type="ECO:0000256" key="2">
    <source>
        <dbReference type="SAM" id="MobiDB-lite"/>
    </source>
</evidence>
<sequence length="355" mass="37125">AGVVSLGKSTTPEMGLTSTTEPLVTGATRNPWDLSRMTGGSSGGAAALVAARVVPFAHASDGGGSIRIPASTCGVFGLKPSRGRLGARTAAAPPVDISVNHAVTISVQDSIELFRVAETNDGTYAPLGEISALNRPLKIGFAPDTISGTRVAAETTAALEDVAQLCRELGHEVRDFSVPLDGKEFTDKFLLYWAAGAAEFAGQASAFSGKPVGPDILEPWTLGLVSMYQSRQAEMPETIAYLQAFEAAYDEWFNDIDVLLTPVTGSPAVPIGEQAPDGDFDTVMESVLNFAAFTAPMNVAGAASMSVPLSWSSGNLPIGSMFSAKRGQDGLLFELAMQLEIARPWMSRTPPVSAL</sequence>
<dbReference type="Gene3D" id="3.90.1300.10">
    <property type="entry name" value="Amidase signature (AS) domain"/>
    <property type="match status" value="1"/>
</dbReference>
<dbReference type="PROSITE" id="PS00571">
    <property type="entry name" value="AMIDASES"/>
    <property type="match status" value="1"/>
</dbReference>
<evidence type="ECO:0000313" key="5">
    <source>
        <dbReference type="Proteomes" id="UP000259173"/>
    </source>
</evidence>
<feature type="compositionally biased region" description="Polar residues" evidence="2">
    <location>
        <begin position="7"/>
        <end position="20"/>
    </location>
</feature>
<dbReference type="EMBL" id="DMBR01000398">
    <property type="protein sequence ID" value="HAE95496.1"/>
    <property type="molecule type" value="Genomic_DNA"/>
</dbReference>
<protein>
    <submittedName>
        <fullName evidence="4">6-aminohexanoate hydrolase</fullName>
    </submittedName>
</protein>
<dbReference type="InterPro" id="IPR023631">
    <property type="entry name" value="Amidase_dom"/>
</dbReference>
<feature type="domain" description="Amidase" evidence="3">
    <location>
        <begin position="1"/>
        <end position="332"/>
    </location>
</feature>
<keyword evidence="4" id="KW-0378">Hydrolase</keyword>
<dbReference type="InterPro" id="IPR000120">
    <property type="entry name" value="Amidase"/>
</dbReference>
<dbReference type="SUPFAM" id="SSF75304">
    <property type="entry name" value="Amidase signature (AS) enzymes"/>
    <property type="match status" value="1"/>
</dbReference>
<evidence type="ECO:0000259" key="3">
    <source>
        <dbReference type="Pfam" id="PF01425"/>
    </source>
</evidence>
<reference evidence="4 5" key="1">
    <citation type="journal article" date="2018" name="Nat. Biotechnol.">
        <title>A standardized bacterial taxonomy based on genome phylogeny substantially revises the tree of life.</title>
        <authorList>
            <person name="Parks D.H."/>
            <person name="Chuvochina M."/>
            <person name="Waite D.W."/>
            <person name="Rinke C."/>
            <person name="Skarshewski A."/>
            <person name="Chaumeil P.A."/>
            <person name="Hugenholtz P."/>
        </authorList>
    </citation>
    <scope>NUCLEOTIDE SEQUENCE [LARGE SCALE GENOMIC DNA]</scope>
    <source>
        <strain evidence="4">UBA8557</strain>
    </source>
</reference>
<organism evidence="4 5">
    <name type="scientific">Hyphomonas atlantica</name>
    <dbReference type="NCBI Taxonomy" id="1280948"/>
    <lineage>
        <taxon>Bacteria</taxon>
        <taxon>Pseudomonadati</taxon>
        <taxon>Pseudomonadota</taxon>
        <taxon>Alphaproteobacteria</taxon>
        <taxon>Hyphomonadales</taxon>
        <taxon>Hyphomonadaceae</taxon>
        <taxon>Hyphomonas</taxon>
    </lineage>
</organism>
<accession>A0A3B9L3P2</accession>
<dbReference type="AlphaFoldDB" id="A0A3B9L3P2"/>